<dbReference type="Pfam" id="PF05175">
    <property type="entry name" value="MTS"/>
    <property type="match status" value="1"/>
</dbReference>
<evidence type="ECO:0000313" key="4">
    <source>
        <dbReference type="EMBL" id="KNX42273.1"/>
    </source>
</evidence>
<evidence type="ECO:0000256" key="1">
    <source>
        <dbReference type="ARBA" id="ARBA00022603"/>
    </source>
</evidence>
<sequence>MRTESFVEKELSHDAFLGGRLRIAQPRAGYRAGIDPVLLAASIPARAGQSVLDLGCGSGIETLCLGARVPGLVLAGLEIQPAYADLARRNAVENGEALEVFTGDLTDMPGPLRQRQFDHVIANPPYFDRTASTPARDPGREHGMGETCALADWVTAAARRVAPKGQVTFIQRADRLPDLIPAMVAHLGSLEVLPLIPRQGRAARLILIRGRKGGRAEFRLHDGIRLHAGAAHGRDGEDYTPAISAVLRDAAGLPFPD</sequence>
<dbReference type="RefSeq" id="WP_235575719.1">
    <property type="nucleotide sequence ID" value="NZ_CP118494.1"/>
</dbReference>
<gene>
    <name evidence="4" type="primary">yfiC</name>
    <name evidence="4" type="ORF">ROTO_11470</name>
</gene>
<dbReference type="PATRIC" id="fig|74031.6.peg.1173"/>
<dbReference type="EC" id="2.1.1.223" evidence="4"/>
<dbReference type="Gene3D" id="3.40.50.150">
    <property type="entry name" value="Vaccinia Virus protein VP39"/>
    <property type="match status" value="1"/>
</dbReference>
<dbReference type="InterPro" id="IPR007848">
    <property type="entry name" value="Small_mtfrase_dom"/>
</dbReference>
<comment type="caution">
    <text evidence="4">The sequence shown here is derived from an EMBL/GenBank/DDBJ whole genome shotgun (WGS) entry which is preliminary data.</text>
</comment>
<dbReference type="PANTHER" id="PTHR47739">
    <property type="entry name" value="TRNA1(VAL) (ADENINE(37)-N6)-METHYLTRANSFERASE"/>
    <property type="match status" value="1"/>
</dbReference>
<dbReference type="GO" id="GO:0008757">
    <property type="term" value="F:S-adenosylmethionine-dependent methyltransferase activity"/>
    <property type="evidence" value="ECO:0007669"/>
    <property type="project" value="UniProtKB-ARBA"/>
</dbReference>
<keyword evidence="1 4" id="KW-0489">Methyltransferase</keyword>
<keyword evidence="2" id="KW-0949">S-adenosyl-L-methionine</keyword>
<dbReference type="GO" id="GO:0032259">
    <property type="term" value="P:methylation"/>
    <property type="evidence" value="ECO:0007669"/>
    <property type="project" value="UniProtKB-KW"/>
</dbReference>
<accession>A0A0L6CXP6</accession>
<keyword evidence="5" id="KW-1185">Reference proteome</keyword>
<dbReference type="InterPro" id="IPR050210">
    <property type="entry name" value="tRNA_Adenine-N(6)_MTase"/>
</dbReference>
<name>A0A0L6CXP6_9RHOB</name>
<dbReference type="GO" id="GO:0008170">
    <property type="term" value="F:N-methyltransferase activity"/>
    <property type="evidence" value="ECO:0007669"/>
    <property type="project" value="UniProtKB-ARBA"/>
</dbReference>
<dbReference type="EMBL" id="LGVV01000010">
    <property type="protein sequence ID" value="KNX42273.1"/>
    <property type="molecule type" value="Genomic_DNA"/>
</dbReference>
<reference evidence="5" key="1">
    <citation type="submission" date="2015-07" db="EMBL/GenBank/DDBJ databases">
        <title>Draft Genome Sequence of Roseovarius tolerans EL-164, a producer of N-Acylated Alanine Methyl Esters (NAMEs).</title>
        <authorList>
            <person name="Voget S."/>
            <person name="Bruns H."/>
            <person name="Wagner-Doebler I."/>
            <person name="Schulz S."/>
            <person name="Daniel R."/>
        </authorList>
    </citation>
    <scope>NUCLEOTIDE SEQUENCE [LARGE SCALE GENOMIC DNA]</scope>
    <source>
        <strain evidence="5">EL-164</strain>
    </source>
</reference>
<dbReference type="PANTHER" id="PTHR47739:SF1">
    <property type="entry name" value="TRNA1(VAL) (ADENINE(37)-N6)-METHYLTRANSFERASE"/>
    <property type="match status" value="1"/>
</dbReference>
<dbReference type="InterPro" id="IPR002052">
    <property type="entry name" value="DNA_methylase_N6_adenine_CS"/>
</dbReference>
<dbReference type="PROSITE" id="PS00092">
    <property type="entry name" value="N6_MTASE"/>
    <property type="match status" value="1"/>
</dbReference>
<keyword evidence="4" id="KW-0808">Transferase</keyword>
<dbReference type="STRING" id="74031.SAMN04488077_105126"/>
<protein>
    <submittedName>
        <fullName evidence="4">tRNA1(Val) (Adenine(37)-N6)-methyltransferase</fullName>
        <ecNumber evidence="4">2.1.1.223</ecNumber>
    </submittedName>
</protein>
<dbReference type="SUPFAM" id="SSF53335">
    <property type="entry name" value="S-adenosyl-L-methionine-dependent methyltransferases"/>
    <property type="match status" value="1"/>
</dbReference>
<proteinExistence type="predicted"/>
<evidence type="ECO:0000256" key="2">
    <source>
        <dbReference type="ARBA" id="ARBA00022691"/>
    </source>
</evidence>
<dbReference type="InterPro" id="IPR029063">
    <property type="entry name" value="SAM-dependent_MTases_sf"/>
</dbReference>
<feature type="domain" description="Methyltransferase small" evidence="3">
    <location>
        <begin position="38"/>
        <end position="131"/>
    </location>
</feature>
<organism evidence="4 5">
    <name type="scientific">Roseovarius tolerans</name>
    <dbReference type="NCBI Taxonomy" id="74031"/>
    <lineage>
        <taxon>Bacteria</taxon>
        <taxon>Pseudomonadati</taxon>
        <taxon>Pseudomonadota</taxon>
        <taxon>Alphaproteobacteria</taxon>
        <taxon>Rhodobacterales</taxon>
        <taxon>Roseobacteraceae</taxon>
        <taxon>Roseovarius</taxon>
    </lineage>
</organism>
<dbReference type="Proteomes" id="UP000037046">
    <property type="component" value="Unassembled WGS sequence"/>
</dbReference>
<dbReference type="CDD" id="cd02440">
    <property type="entry name" value="AdoMet_MTases"/>
    <property type="match status" value="1"/>
</dbReference>
<dbReference type="GO" id="GO:0003676">
    <property type="term" value="F:nucleic acid binding"/>
    <property type="evidence" value="ECO:0007669"/>
    <property type="project" value="InterPro"/>
</dbReference>
<dbReference type="AlphaFoldDB" id="A0A0L6CXP6"/>
<evidence type="ECO:0000259" key="3">
    <source>
        <dbReference type="Pfam" id="PF05175"/>
    </source>
</evidence>
<evidence type="ECO:0000313" key="5">
    <source>
        <dbReference type="Proteomes" id="UP000037046"/>
    </source>
</evidence>